<evidence type="ECO:0000313" key="2">
    <source>
        <dbReference type="Proteomes" id="UP001220670"/>
    </source>
</evidence>
<name>A0AAJ1HSD5_LIMMU</name>
<dbReference type="AlphaFoldDB" id="A0AAJ1HSD5"/>
<proteinExistence type="predicted"/>
<sequence length="240" mass="27994">MPIVSRFNGEILVEHCIEKFDNYEFVHKTNSSSKDLLRPTVRFKLPLKTLIDKNMAVFVNIFIDSLSNRAFTQKLEGDVFYIYLSQGEKKQLLFDAKKFEKMHANDIGASRVFGIQKGILPTKIINEFFIFIKKIADYIDQIDVVDKNQIFVKSNLCPLTIYLPINDYRTILKEFDYYRDMYDADLDDSEIIWRILYLIKAYNGLTLDDLLYKLSSLVGIFPENFEKNNGSDGTKDDDTK</sequence>
<dbReference type="RefSeq" id="WP_272225773.1">
    <property type="nucleotide sequence ID" value="NZ_JAQONE010000006.1"/>
</dbReference>
<organism evidence="1 2">
    <name type="scientific">Limosilactobacillus mucosae</name>
    <name type="common">Lactobacillus mucosae</name>
    <dbReference type="NCBI Taxonomy" id="97478"/>
    <lineage>
        <taxon>Bacteria</taxon>
        <taxon>Bacillati</taxon>
        <taxon>Bacillota</taxon>
        <taxon>Bacilli</taxon>
        <taxon>Lactobacillales</taxon>
        <taxon>Lactobacillaceae</taxon>
        <taxon>Limosilactobacillus</taxon>
    </lineage>
</organism>
<protein>
    <submittedName>
        <fullName evidence="1">Uncharacterized protein</fullName>
    </submittedName>
</protein>
<accession>A0AAJ1HSD5</accession>
<dbReference type="EMBL" id="JAQONE010000006">
    <property type="protein sequence ID" value="MDC2829113.1"/>
    <property type="molecule type" value="Genomic_DNA"/>
</dbReference>
<reference evidence="1" key="1">
    <citation type="submission" date="2023-01" db="EMBL/GenBank/DDBJ databases">
        <title>Genome analysis of 13 Lactobacillus isolated from gut of wild boar.</title>
        <authorList>
            <person name="Papp P."/>
            <person name="Libisch B."/>
            <person name="Nagy T."/>
            <person name="Olasz F."/>
        </authorList>
    </citation>
    <scope>NUCLEOTIDE SEQUENCE</scope>
    <source>
        <strain evidence="1">F146</strain>
    </source>
</reference>
<evidence type="ECO:0000313" key="1">
    <source>
        <dbReference type="EMBL" id="MDC2829113.1"/>
    </source>
</evidence>
<comment type="caution">
    <text evidence="1">The sequence shown here is derived from an EMBL/GenBank/DDBJ whole genome shotgun (WGS) entry which is preliminary data.</text>
</comment>
<dbReference type="Proteomes" id="UP001220670">
    <property type="component" value="Unassembled WGS sequence"/>
</dbReference>
<gene>
    <name evidence="1" type="ORF">PO250_02020</name>
</gene>